<organism evidence="1 2">
    <name type="scientific">Ascaris lumbricoides</name>
    <name type="common">Giant roundworm</name>
    <dbReference type="NCBI Taxonomy" id="6252"/>
    <lineage>
        <taxon>Eukaryota</taxon>
        <taxon>Metazoa</taxon>
        <taxon>Ecdysozoa</taxon>
        <taxon>Nematoda</taxon>
        <taxon>Chromadorea</taxon>
        <taxon>Rhabditida</taxon>
        <taxon>Spirurina</taxon>
        <taxon>Ascaridomorpha</taxon>
        <taxon>Ascaridoidea</taxon>
        <taxon>Ascarididae</taxon>
        <taxon>Ascaris</taxon>
    </lineage>
</organism>
<evidence type="ECO:0000313" key="2">
    <source>
        <dbReference type="WBParaSite" id="ALUE_0002090901-mRNA-1"/>
    </source>
</evidence>
<name>A0A0M3IQ81_ASCLU</name>
<evidence type="ECO:0000313" key="1">
    <source>
        <dbReference type="Proteomes" id="UP000036681"/>
    </source>
</evidence>
<dbReference type="AlphaFoldDB" id="A0A0M3IQ81"/>
<keyword evidence="1" id="KW-1185">Reference proteome</keyword>
<protein>
    <submittedName>
        <fullName evidence="2">Uncharacterized protein</fullName>
    </submittedName>
</protein>
<sequence>MRLELLFKNELQLLELDSSQLPPQIHRDETDRAQLPAPLQWTWRNCRHHCDGHGAIVGTTVMDRAQLSA</sequence>
<dbReference type="WBParaSite" id="ALUE_0002090901-mRNA-1">
    <property type="protein sequence ID" value="ALUE_0002090901-mRNA-1"/>
    <property type="gene ID" value="ALUE_0002090901"/>
</dbReference>
<reference evidence="2" key="1">
    <citation type="submission" date="2017-02" db="UniProtKB">
        <authorList>
            <consortium name="WormBaseParasite"/>
        </authorList>
    </citation>
    <scope>IDENTIFICATION</scope>
</reference>
<accession>A0A0M3IQ81</accession>
<proteinExistence type="predicted"/>
<dbReference type="Proteomes" id="UP000036681">
    <property type="component" value="Unplaced"/>
</dbReference>